<keyword evidence="1" id="KW-1133">Transmembrane helix</keyword>
<proteinExistence type="predicted"/>
<comment type="caution">
    <text evidence="2">The sequence shown here is derived from an EMBL/GenBank/DDBJ whole genome shotgun (WGS) entry which is preliminary data.</text>
</comment>
<keyword evidence="3" id="KW-1185">Reference proteome</keyword>
<keyword evidence="1" id="KW-0472">Membrane</keyword>
<dbReference type="Proteomes" id="UP001396898">
    <property type="component" value="Unassembled WGS sequence"/>
</dbReference>
<evidence type="ECO:0000313" key="2">
    <source>
        <dbReference type="EMBL" id="KAK8035697.1"/>
    </source>
</evidence>
<keyword evidence="1" id="KW-0812">Transmembrane</keyword>
<feature type="transmembrane region" description="Helical" evidence="1">
    <location>
        <begin position="184"/>
        <end position="209"/>
    </location>
</feature>
<feature type="transmembrane region" description="Helical" evidence="1">
    <location>
        <begin position="272"/>
        <end position="297"/>
    </location>
</feature>
<evidence type="ECO:0000256" key="1">
    <source>
        <dbReference type="SAM" id="Phobius"/>
    </source>
</evidence>
<feature type="transmembrane region" description="Helical" evidence="1">
    <location>
        <begin position="135"/>
        <end position="157"/>
    </location>
</feature>
<sequence length="345" mass="38604">MYYPNTTWTRLFMTVAVVQCVAASFLEAYVVLAVESKLAPEKVQVPSGHTVPMYASLFIFGFAYELLLFWDSLRLSSMIQVVGLCVYNLLLTLYAIFQPKQIQHALYSLSTAQPMGADHTILDPDSRVWEDIEPALLALVAVLALGTVAIWFIAWRLHSEFAWVVYKVIHADIRMKRRVFTLEVNVALVKFGFFFLFGFLVQNIISIGYTGDPEWGMTVGGTFIVWLVAIAGILFARAEHKPGTTVVIVVYFGGVVYLVYKLVKLLEQPGFLMLTIFGFITLAILLCTIVAAIMCFANYDKGLKSYGSNPAAPQTHARSPSENPMIMQNTAYGVRPFLPHRMTID</sequence>
<protein>
    <submittedName>
        <fullName evidence="2">Uncharacterized protein</fullName>
    </submittedName>
</protein>
<dbReference type="PANTHER" id="PTHR34391">
    <property type="entry name" value="UPF0658 GOLGI APPARATUS MEMBRANE PROTEIN C1952.10C-RELATED"/>
    <property type="match status" value="1"/>
</dbReference>
<name>A0ABR1SN20_9PEZI</name>
<evidence type="ECO:0000313" key="3">
    <source>
        <dbReference type="Proteomes" id="UP001396898"/>
    </source>
</evidence>
<feature type="transmembrane region" description="Helical" evidence="1">
    <location>
        <begin position="243"/>
        <end position="260"/>
    </location>
</feature>
<feature type="transmembrane region" description="Helical" evidence="1">
    <location>
        <begin position="51"/>
        <end position="70"/>
    </location>
</feature>
<feature type="transmembrane region" description="Helical" evidence="1">
    <location>
        <begin position="77"/>
        <end position="97"/>
    </location>
</feature>
<feature type="transmembrane region" description="Helical" evidence="1">
    <location>
        <begin position="215"/>
        <end position="236"/>
    </location>
</feature>
<dbReference type="EMBL" id="JAQQWI010000005">
    <property type="protein sequence ID" value="KAK8035697.1"/>
    <property type="molecule type" value="Genomic_DNA"/>
</dbReference>
<dbReference type="InterPro" id="IPR040410">
    <property type="entry name" value="UPF0658_Golgi"/>
</dbReference>
<dbReference type="PANTHER" id="PTHR34391:SF1">
    <property type="entry name" value="UPF0658 GOLGI APPARATUS MEMBRANE PROTEIN C1952.10C-RELATED"/>
    <property type="match status" value="1"/>
</dbReference>
<gene>
    <name evidence="2" type="ORF">PG991_001770</name>
</gene>
<accession>A0ABR1SN20</accession>
<organism evidence="2 3">
    <name type="scientific">Apiospora marii</name>
    <dbReference type="NCBI Taxonomy" id="335849"/>
    <lineage>
        <taxon>Eukaryota</taxon>
        <taxon>Fungi</taxon>
        <taxon>Dikarya</taxon>
        <taxon>Ascomycota</taxon>
        <taxon>Pezizomycotina</taxon>
        <taxon>Sordariomycetes</taxon>
        <taxon>Xylariomycetidae</taxon>
        <taxon>Amphisphaeriales</taxon>
        <taxon>Apiosporaceae</taxon>
        <taxon>Apiospora</taxon>
    </lineage>
</organism>
<feature type="transmembrane region" description="Helical" evidence="1">
    <location>
        <begin position="12"/>
        <end position="31"/>
    </location>
</feature>
<reference evidence="2 3" key="1">
    <citation type="submission" date="2023-01" db="EMBL/GenBank/DDBJ databases">
        <title>Analysis of 21 Apiospora genomes using comparative genomics revels a genus with tremendous synthesis potential of carbohydrate active enzymes and secondary metabolites.</title>
        <authorList>
            <person name="Sorensen T."/>
        </authorList>
    </citation>
    <scope>NUCLEOTIDE SEQUENCE [LARGE SCALE GENOMIC DNA]</scope>
    <source>
        <strain evidence="2 3">CBS 20057</strain>
    </source>
</reference>